<dbReference type="GO" id="GO:0003677">
    <property type="term" value="F:DNA binding"/>
    <property type="evidence" value="ECO:0007669"/>
    <property type="project" value="UniProtKB-KW"/>
</dbReference>
<comment type="caution">
    <text evidence="7">The sequence shown here is derived from an EMBL/GenBank/DDBJ whole genome shotgun (WGS) entry which is preliminary data.</text>
</comment>
<organism evidence="7 8">
    <name type="scientific">Sporosarcina luteola</name>
    <dbReference type="NCBI Taxonomy" id="582850"/>
    <lineage>
        <taxon>Bacteria</taxon>
        <taxon>Bacillati</taxon>
        <taxon>Bacillota</taxon>
        <taxon>Bacilli</taxon>
        <taxon>Bacillales</taxon>
        <taxon>Caryophanaceae</taxon>
        <taxon>Sporosarcina</taxon>
    </lineage>
</organism>
<dbReference type="SUPFAM" id="SSF46785">
    <property type="entry name" value="Winged helix' DNA-binding domain"/>
    <property type="match status" value="1"/>
</dbReference>
<dbReference type="InterPro" id="IPR007324">
    <property type="entry name" value="Sugar-bd_dom_put"/>
</dbReference>
<feature type="domain" description="Sugar-binding" evidence="5">
    <location>
        <begin position="101"/>
        <end position="340"/>
    </location>
</feature>
<protein>
    <submittedName>
        <fullName evidence="7">Transcriptional regulator</fullName>
    </submittedName>
</protein>
<evidence type="ECO:0000259" key="6">
    <source>
        <dbReference type="Pfam" id="PF21715"/>
    </source>
</evidence>
<evidence type="ECO:0000256" key="3">
    <source>
        <dbReference type="ARBA" id="ARBA00023125"/>
    </source>
</evidence>
<dbReference type="Pfam" id="PF21715">
    <property type="entry name" value="CggR_N"/>
    <property type="match status" value="1"/>
</dbReference>
<dbReference type="InterPro" id="IPR048715">
    <property type="entry name" value="CggR_N"/>
</dbReference>
<dbReference type="Proteomes" id="UP000321901">
    <property type="component" value="Unassembled WGS sequence"/>
</dbReference>
<dbReference type="SUPFAM" id="SSF100950">
    <property type="entry name" value="NagB/RpiA/CoA transferase-like"/>
    <property type="match status" value="1"/>
</dbReference>
<dbReference type="InterPro" id="IPR036388">
    <property type="entry name" value="WH-like_DNA-bd_sf"/>
</dbReference>
<dbReference type="InterPro" id="IPR037171">
    <property type="entry name" value="NagB/RpiA_transferase-like"/>
</dbReference>
<evidence type="ECO:0000256" key="1">
    <source>
        <dbReference type="ARBA" id="ARBA00010466"/>
    </source>
</evidence>
<evidence type="ECO:0000313" key="7">
    <source>
        <dbReference type="EMBL" id="GEN82797.1"/>
    </source>
</evidence>
<accession>A0A511Z5R9</accession>
<dbReference type="PANTHER" id="PTHR34294:SF5">
    <property type="entry name" value="CENTRAL GLYCOLYTIC GENES REGULATOR"/>
    <property type="match status" value="1"/>
</dbReference>
<dbReference type="OrthoDB" id="9793820at2"/>
<proteinExistence type="inferred from homology"/>
<reference evidence="7 8" key="1">
    <citation type="submission" date="2019-07" db="EMBL/GenBank/DDBJ databases">
        <title>Whole genome shotgun sequence of Sporosarcina luteola NBRC 105378.</title>
        <authorList>
            <person name="Hosoyama A."/>
            <person name="Uohara A."/>
            <person name="Ohji S."/>
            <person name="Ichikawa N."/>
        </authorList>
    </citation>
    <scope>NUCLEOTIDE SEQUENCE [LARGE SCALE GENOMIC DNA]</scope>
    <source>
        <strain evidence="7 8">NBRC 105378</strain>
    </source>
</reference>
<gene>
    <name evidence="7" type="ORF">SLU01_11090</name>
</gene>
<dbReference type="RefSeq" id="WP_147056168.1">
    <property type="nucleotide sequence ID" value="NZ_BJYL01000015.1"/>
</dbReference>
<keyword evidence="2" id="KW-0805">Transcription regulation</keyword>
<dbReference type="InterPro" id="IPR051054">
    <property type="entry name" value="SorC_transcr_regulators"/>
</dbReference>
<dbReference type="AlphaFoldDB" id="A0A511Z5R9"/>
<sequence length="349" mass="38255">MNSKILEAQRKLVPEMMEILHQRYRLLKFIEMSGPIGRRPLSMTADISERECRNLMEALRTEGLIRIAKEGATITVEGSTVLNTLRSSIEEWTGHGLVARKLVALLGIQSVQIVPGDCDVDPAVKRLIGKEAASEFMERIGEGQVIAVTGGSSVASIPQHIHRFGDADHLHFIAARGGVGDDIGLQANVIAASFAEASGGTYSTFYYPESLSKEAHEVFKREPEAVKMMELYEKTDCVLHGIGDAERMATMRKTAENEQLLLQERGAKGEAFGYYFDADGSIVHQIRTVGIQTEQLKRIPLIIAVAGGESKSEAILSYMASAPRQTILVTDEGAAKGMLAKLEREDRQN</sequence>
<dbReference type="PANTHER" id="PTHR34294">
    <property type="entry name" value="TRANSCRIPTIONAL REGULATOR-RELATED"/>
    <property type="match status" value="1"/>
</dbReference>
<evidence type="ECO:0000259" key="5">
    <source>
        <dbReference type="Pfam" id="PF04198"/>
    </source>
</evidence>
<evidence type="ECO:0000256" key="4">
    <source>
        <dbReference type="ARBA" id="ARBA00023163"/>
    </source>
</evidence>
<evidence type="ECO:0000256" key="2">
    <source>
        <dbReference type="ARBA" id="ARBA00023015"/>
    </source>
</evidence>
<dbReference type="EMBL" id="BJYL01000015">
    <property type="protein sequence ID" value="GEN82797.1"/>
    <property type="molecule type" value="Genomic_DNA"/>
</dbReference>
<dbReference type="Gene3D" id="1.10.10.10">
    <property type="entry name" value="Winged helix-like DNA-binding domain superfamily/Winged helix DNA-binding domain"/>
    <property type="match status" value="1"/>
</dbReference>
<name>A0A511Z5R9_9BACL</name>
<evidence type="ECO:0000313" key="8">
    <source>
        <dbReference type="Proteomes" id="UP000321901"/>
    </source>
</evidence>
<feature type="domain" description="CggR N-terminal DNA binding" evidence="6">
    <location>
        <begin position="19"/>
        <end position="87"/>
    </location>
</feature>
<dbReference type="Gene3D" id="3.40.50.1360">
    <property type="match status" value="1"/>
</dbReference>
<keyword evidence="3" id="KW-0238">DNA-binding</keyword>
<dbReference type="Pfam" id="PF04198">
    <property type="entry name" value="Sugar-bind"/>
    <property type="match status" value="1"/>
</dbReference>
<dbReference type="GO" id="GO:0030246">
    <property type="term" value="F:carbohydrate binding"/>
    <property type="evidence" value="ECO:0007669"/>
    <property type="project" value="InterPro"/>
</dbReference>
<keyword evidence="8" id="KW-1185">Reference proteome</keyword>
<keyword evidence="4" id="KW-0804">Transcription</keyword>
<dbReference type="InterPro" id="IPR036390">
    <property type="entry name" value="WH_DNA-bd_sf"/>
</dbReference>
<comment type="similarity">
    <text evidence="1">Belongs to the SorC transcriptional regulatory family.</text>
</comment>